<dbReference type="Proteomes" id="UP000615026">
    <property type="component" value="Unassembled WGS sequence"/>
</dbReference>
<evidence type="ECO:0000313" key="1">
    <source>
        <dbReference type="EMBL" id="MBE9070744.1"/>
    </source>
</evidence>
<feature type="non-terminal residue" evidence="1">
    <location>
        <position position="1"/>
    </location>
</feature>
<dbReference type="Gene3D" id="3.40.1000.10">
    <property type="entry name" value="Mog1/PsbP, alpha/beta/alpha sandwich"/>
    <property type="match status" value="1"/>
</dbReference>
<dbReference type="RefSeq" id="WP_228016545.1">
    <property type="nucleotide sequence ID" value="NZ_JADEXP010000518.1"/>
</dbReference>
<keyword evidence="2" id="KW-1185">Reference proteome</keyword>
<dbReference type="AlphaFoldDB" id="A0A929A066"/>
<organism evidence="1 2">
    <name type="scientific">Leptolyngbya cf. ectocarpi LEGE 11479</name>
    <dbReference type="NCBI Taxonomy" id="1828722"/>
    <lineage>
        <taxon>Bacteria</taxon>
        <taxon>Bacillati</taxon>
        <taxon>Cyanobacteriota</taxon>
        <taxon>Cyanophyceae</taxon>
        <taxon>Leptolyngbyales</taxon>
        <taxon>Leptolyngbyaceae</taxon>
        <taxon>Leptolyngbya group</taxon>
        <taxon>Leptolyngbya</taxon>
    </lineage>
</organism>
<evidence type="ECO:0000313" key="2">
    <source>
        <dbReference type="Proteomes" id="UP000615026"/>
    </source>
</evidence>
<dbReference type="EMBL" id="JADEXP010000518">
    <property type="protein sequence ID" value="MBE9070744.1"/>
    <property type="molecule type" value="Genomic_DNA"/>
</dbReference>
<sequence length="70" mass="7726">AAPTNVTSLNCLNARQYEVRGQIENQPVVYLHTTIEGESSYYQVVAWTTAKDYEAAKGELQTVVGSFRGT</sequence>
<proteinExistence type="predicted"/>
<protein>
    <submittedName>
        <fullName evidence="1">Uncharacterized protein</fullName>
    </submittedName>
</protein>
<gene>
    <name evidence="1" type="ORF">IQ260_29320</name>
</gene>
<accession>A0A929A066</accession>
<reference evidence="1" key="1">
    <citation type="submission" date="2020-10" db="EMBL/GenBank/DDBJ databases">
        <authorList>
            <person name="Castelo-Branco R."/>
            <person name="Eusebio N."/>
            <person name="Adriana R."/>
            <person name="Vieira A."/>
            <person name="Brugerolle De Fraissinette N."/>
            <person name="Rezende De Castro R."/>
            <person name="Schneider M.P."/>
            <person name="Vasconcelos V."/>
            <person name="Leao P.N."/>
        </authorList>
    </citation>
    <scope>NUCLEOTIDE SEQUENCE</scope>
    <source>
        <strain evidence="1">LEGE 11479</strain>
    </source>
</reference>
<comment type="caution">
    <text evidence="1">The sequence shown here is derived from an EMBL/GenBank/DDBJ whole genome shotgun (WGS) entry which is preliminary data.</text>
</comment>
<name>A0A929A066_LEPEC</name>